<protein>
    <submittedName>
        <fullName evidence="3">M15 family metallopeptidase</fullName>
    </submittedName>
</protein>
<evidence type="ECO:0000313" key="3">
    <source>
        <dbReference type="EMBL" id="WNM27067.1"/>
    </source>
</evidence>
<proteinExistence type="predicted"/>
<evidence type="ECO:0000256" key="1">
    <source>
        <dbReference type="SAM" id="Coils"/>
    </source>
</evidence>
<dbReference type="CDD" id="cd14814">
    <property type="entry name" value="Peptidase_M15"/>
    <property type="match status" value="1"/>
</dbReference>
<keyword evidence="2" id="KW-0732">Signal</keyword>
<dbReference type="Gene3D" id="3.30.1380.10">
    <property type="match status" value="1"/>
</dbReference>
<dbReference type="InterPro" id="IPR009045">
    <property type="entry name" value="Zn_M74/Hedgehog-like"/>
</dbReference>
<dbReference type="RefSeq" id="WP_313543013.1">
    <property type="nucleotide sequence ID" value="NZ_CP134880.1"/>
</dbReference>
<keyword evidence="1" id="KW-0175">Coiled coil</keyword>
<accession>A0AA96FC34</accession>
<feature type="coiled-coil region" evidence="1">
    <location>
        <begin position="190"/>
        <end position="220"/>
    </location>
</feature>
<organism evidence="3">
    <name type="scientific">Demequina capsici</name>
    <dbReference type="NCBI Taxonomy" id="3075620"/>
    <lineage>
        <taxon>Bacteria</taxon>
        <taxon>Bacillati</taxon>
        <taxon>Actinomycetota</taxon>
        <taxon>Actinomycetes</taxon>
        <taxon>Micrococcales</taxon>
        <taxon>Demequinaceae</taxon>
        <taxon>Demequina</taxon>
    </lineage>
</organism>
<sequence length="531" mass="54019">MTFLSSPLRRIAAASAVACLGLGAGVAGAHAATVESALLQARAAAKAVESKREGLVESIDLANTVAGDAEAHLSEGAVSSAVDQLDSTVSAAEFTAAAHNVVLDPGDSEARPTFLAPAAEGFLLASAPQAQSVADVPSGGLALAVSELDRQVPTLDVASIEAIDASTGVVTATGDSVSQVIEDPDVQAVLDRQERDLTAVRAATEELQRTADALDAAAAEVTRVADEVSGATAVAAHVAALTSLDTQIGTADGDLASTFDALAAVGDHVTDPAVLEHAATARNVLKAALVSSADRGDVDSVRTLTDTIDAASTSLDEAMAAVRASHLAWVDAENTRIDAQNDQTMRDYEAAQAEAQAALTEQYRAAVAAHQNGWTGAPTGVTYANGRVPASQLCSISFAPGQMLQCDAAQALERADAAYMAETGQHLSFTDTYRSYASQVATRAAKPTTAAVPGTSNHGWGMAVDFDPASAAWMTARGADFGWVHPAWARSGGAKPESWHLEFVAPGVADAAATAAPELIPHVASALPDAA</sequence>
<gene>
    <name evidence="3" type="ORF">RN607_12795</name>
</gene>
<dbReference type="AlphaFoldDB" id="A0AA96FC34"/>
<dbReference type="SUPFAM" id="SSF55166">
    <property type="entry name" value="Hedgehog/DD-peptidase"/>
    <property type="match status" value="1"/>
</dbReference>
<dbReference type="EMBL" id="CP134880">
    <property type="protein sequence ID" value="WNM27067.1"/>
    <property type="molecule type" value="Genomic_DNA"/>
</dbReference>
<dbReference type="KEGG" id="dcp:RN607_12795"/>
<dbReference type="Proteomes" id="UP001303408">
    <property type="component" value="Chromosome"/>
</dbReference>
<feature type="chain" id="PRO_5041638351" evidence="2">
    <location>
        <begin position="32"/>
        <end position="531"/>
    </location>
</feature>
<evidence type="ECO:0000256" key="2">
    <source>
        <dbReference type="SAM" id="SignalP"/>
    </source>
</evidence>
<name>A0AA96FC34_9MICO</name>
<feature type="signal peptide" evidence="2">
    <location>
        <begin position="1"/>
        <end position="31"/>
    </location>
</feature>
<reference evidence="3" key="1">
    <citation type="submission" date="2023-09" db="EMBL/GenBank/DDBJ databases">
        <title>Demequina sp. a novel bacteria isolated from Capsicum annuum.</title>
        <authorList>
            <person name="Humaira Z."/>
            <person name="Lee J."/>
            <person name="Cho D."/>
        </authorList>
    </citation>
    <scope>NUCLEOTIDE SEQUENCE</scope>
    <source>
        <strain evidence="3">PMTSA13</strain>
    </source>
</reference>